<sequence>MTMETTPRFLNGVYHFEGKGLTVPALLDAKLTYTVPADKRAQLIYLRAGNSSDALVNLVLMRAGTPMRHFPVGARGAMHVPLAVVEDIFPETVLELHLAAPQGVTGEVVVDLGLMEI</sequence>
<gene>
    <name evidence="1" type="ORF">JMJ56_25320</name>
</gene>
<protein>
    <recommendedName>
        <fullName evidence="3">Molybdopterin oxidoreductase</fullName>
    </recommendedName>
</protein>
<evidence type="ECO:0008006" key="3">
    <source>
        <dbReference type="Google" id="ProtNLM"/>
    </source>
</evidence>
<dbReference type="EMBL" id="JAETWB010000025">
    <property type="protein sequence ID" value="MBL6081320.1"/>
    <property type="molecule type" value="Genomic_DNA"/>
</dbReference>
<dbReference type="RefSeq" id="WP_202834543.1">
    <property type="nucleotide sequence ID" value="NZ_JAETWB010000025.1"/>
</dbReference>
<evidence type="ECO:0000313" key="2">
    <source>
        <dbReference type="Proteomes" id="UP000660885"/>
    </source>
</evidence>
<dbReference type="Proteomes" id="UP000660885">
    <property type="component" value="Unassembled WGS sequence"/>
</dbReference>
<comment type="caution">
    <text evidence="1">The sequence shown here is derived from an EMBL/GenBank/DDBJ whole genome shotgun (WGS) entry which is preliminary data.</text>
</comment>
<evidence type="ECO:0000313" key="1">
    <source>
        <dbReference type="EMBL" id="MBL6081320.1"/>
    </source>
</evidence>
<accession>A0ABS1U9G0</accession>
<name>A0ABS1U9G0_9PROT</name>
<reference evidence="1 2" key="1">
    <citation type="submission" date="2021-01" db="EMBL/GenBank/DDBJ databases">
        <title>Belnapia mucosa sp. nov. and Belnapia arida sp. nov., isolated from the Tabernas Desert (Almeria, Spain).</title>
        <authorList>
            <person name="Molina-Menor E."/>
            <person name="Vidal-Verdu A."/>
            <person name="Calonge A."/>
            <person name="Satari L."/>
            <person name="Pereto J."/>
            <person name="Porcar M."/>
        </authorList>
    </citation>
    <scope>NUCLEOTIDE SEQUENCE [LARGE SCALE GENOMIC DNA]</scope>
    <source>
        <strain evidence="1 2">T18</strain>
    </source>
</reference>
<keyword evidence="2" id="KW-1185">Reference proteome</keyword>
<proteinExistence type="predicted"/>
<organism evidence="1 2">
    <name type="scientific">Belnapia arida</name>
    <dbReference type="NCBI Taxonomy" id="2804533"/>
    <lineage>
        <taxon>Bacteria</taxon>
        <taxon>Pseudomonadati</taxon>
        <taxon>Pseudomonadota</taxon>
        <taxon>Alphaproteobacteria</taxon>
        <taxon>Acetobacterales</taxon>
        <taxon>Roseomonadaceae</taxon>
        <taxon>Belnapia</taxon>
    </lineage>
</organism>